<evidence type="ECO:0000313" key="4">
    <source>
        <dbReference type="EMBL" id="RVW94474.1"/>
    </source>
</evidence>
<comment type="subcellular location">
    <subcellularLocation>
        <location evidence="1">Plastid</location>
        <location evidence="1">Chloroplast thylakoid membrane</location>
        <topology evidence="1">Multi-pass membrane protein</topology>
    </subcellularLocation>
</comment>
<dbReference type="PANTHER" id="PTHR10906">
    <property type="entry name" value="SECY/SEC61-ALPHA FAMILY MEMBER"/>
    <property type="match status" value="1"/>
</dbReference>
<name>A0A438ICS8_VITVI</name>
<dbReference type="InterPro" id="IPR023201">
    <property type="entry name" value="SecY_dom_sf"/>
</dbReference>
<keyword evidence="3" id="KW-1133">Transmembrane helix</keyword>
<accession>A0A438ICS8</accession>
<proteinExistence type="inferred from homology"/>
<protein>
    <submittedName>
        <fullName evidence="4">Protein transport protein Sec61 subunit alpha</fullName>
    </submittedName>
</protein>
<dbReference type="SUPFAM" id="SSF103491">
    <property type="entry name" value="Preprotein translocase SecY subunit"/>
    <property type="match status" value="1"/>
</dbReference>
<sequence length="199" mass="22320">MTNFLATVLIFLIVIYFQGFQVVFPVRSKNARGQQGSYPIKLFYTSNMPIILQFALLLHRRYSGNFLVNLLGKLKESEYSGGQYISGGGLASYITALSCLVDMAANPFHAFFYILFMFVACTLFEKTWIEVCRSYATNVVKQLKHPIPTSSTHARWAQSFSLGDFNYGNHRIGSRVGVATMVMLASRTGMDLANQVLIL</sequence>
<feature type="transmembrane region" description="Helical" evidence="3">
    <location>
        <begin position="43"/>
        <end position="63"/>
    </location>
</feature>
<keyword evidence="3" id="KW-0812">Transmembrane</keyword>
<dbReference type="AlphaFoldDB" id="A0A438ICS8"/>
<evidence type="ECO:0000313" key="5">
    <source>
        <dbReference type="Proteomes" id="UP000288805"/>
    </source>
</evidence>
<dbReference type="GO" id="GO:0009535">
    <property type="term" value="C:chloroplast thylakoid membrane"/>
    <property type="evidence" value="ECO:0007669"/>
    <property type="project" value="UniProtKB-SubCell"/>
</dbReference>
<organism evidence="4 5">
    <name type="scientific">Vitis vinifera</name>
    <name type="common">Grape</name>
    <dbReference type="NCBI Taxonomy" id="29760"/>
    <lineage>
        <taxon>Eukaryota</taxon>
        <taxon>Viridiplantae</taxon>
        <taxon>Streptophyta</taxon>
        <taxon>Embryophyta</taxon>
        <taxon>Tracheophyta</taxon>
        <taxon>Spermatophyta</taxon>
        <taxon>Magnoliopsida</taxon>
        <taxon>eudicotyledons</taxon>
        <taxon>Gunneridae</taxon>
        <taxon>Pentapetalae</taxon>
        <taxon>rosids</taxon>
        <taxon>Vitales</taxon>
        <taxon>Vitaceae</taxon>
        <taxon>Viteae</taxon>
        <taxon>Vitis</taxon>
    </lineage>
</organism>
<evidence type="ECO:0000256" key="2">
    <source>
        <dbReference type="RuleBase" id="RU004349"/>
    </source>
</evidence>
<comment type="caution">
    <text evidence="4">The sequence shown here is derived from an EMBL/GenBank/DDBJ whole genome shotgun (WGS) entry which is preliminary data.</text>
</comment>
<dbReference type="Pfam" id="PF00344">
    <property type="entry name" value="SecY"/>
    <property type="match status" value="1"/>
</dbReference>
<evidence type="ECO:0000256" key="1">
    <source>
        <dbReference type="ARBA" id="ARBA00004454"/>
    </source>
</evidence>
<reference evidence="4 5" key="1">
    <citation type="journal article" date="2018" name="PLoS Genet.">
        <title>Population sequencing reveals clonal diversity and ancestral inbreeding in the grapevine cultivar Chardonnay.</title>
        <authorList>
            <person name="Roach M.J."/>
            <person name="Johnson D.L."/>
            <person name="Bohlmann J."/>
            <person name="van Vuuren H.J."/>
            <person name="Jones S.J."/>
            <person name="Pretorius I.S."/>
            <person name="Schmidt S.A."/>
            <person name="Borneman A.R."/>
        </authorList>
    </citation>
    <scope>NUCLEOTIDE SEQUENCE [LARGE SCALE GENOMIC DNA]</scope>
    <source>
        <strain evidence="5">cv. Chardonnay</strain>
        <tissue evidence="4">Leaf</tissue>
    </source>
</reference>
<gene>
    <name evidence="4" type="primary">sec61a_4</name>
    <name evidence="4" type="ORF">CK203_035669</name>
</gene>
<dbReference type="InterPro" id="IPR002208">
    <property type="entry name" value="SecY/SEC61-alpha"/>
</dbReference>
<feature type="transmembrane region" description="Helical" evidence="3">
    <location>
        <begin position="110"/>
        <end position="129"/>
    </location>
</feature>
<dbReference type="GO" id="GO:0015031">
    <property type="term" value="P:protein transport"/>
    <property type="evidence" value="ECO:0007669"/>
    <property type="project" value="InterPro"/>
</dbReference>
<comment type="similarity">
    <text evidence="2">Belongs to the SecY/SEC61-alpha family.</text>
</comment>
<dbReference type="Proteomes" id="UP000288805">
    <property type="component" value="Unassembled WGS sequence"/>
</dbReference>
<keyword evidence="3" id="KW-0472">Membrane</keyword>
<dbReference type="Gene3D" id="1.10.3370.10">
    <property type="entry name" value="SecY subunit domain"/>
    <property type="match status" value="1"/>
</dbReference>
<dbReference type="EMBL" id="QGNW01000121">
    <property type="protein sequence ID" value="RVW94474.1"/>
    <property type="molecule type" value="Genomic_DNA"/>
</dbReference>
<evidence type="ECO:0000256" key="3">
    <source>
        <dbReference type="SAM" id="Phobius"/>
    </source>
</evidence>